<dbReference type="Proteomes" id="UP001226084">
    <property type="component" value="Unassembled WGS sequence"/>
</dbReference>
<comment type="caution">
    <text evidence="1">The sequence shown here is derived from an EMBL/GenBank/DDBJ whole genome shotgun (WGS) entry which is preliminary data.</text>
</comment>
<evidence type="ECO:0000313" key="1">
    <source>
        <dbReference type="EMBL" id="MDQ1107657.1"/>
    </source>
</evidence>
<dbReference type="EMBL" id="JAUTAS010000001">
    <property type="protein sequence ID" value="MDQ1107657.1"/>
    <property type="molecule type" value="Genomic_DNA"/>
</dbReference>
<evidence type="ECO:0000313" key="2">
    <source>
        <dbReference type="Proteomes" id="UP001226084"/>
    </source>
</evidence>
<name>A0AAP5E920_9GAMM</name>
<gene>
    <name evidence="1" type="ORF">QE424_000816</name>
</gene>
<accession>A0AAP5E920</accession>
<proteinExistence type="predicted"/>
<dbReference type="RefSeq" id="WP_307106418.1">
    <property type="nucleotide sequence ID" value="NZ_JAUTAS010000001.1"/>
</dbReference>
<organism evidence="1 2">
    <name type="scientific">Stenotrophomonas rhizophila</name>
    <dbReference type="NCBI Taxonomy" id="216778"/>
    <lineage>
        <taxon>Bacteria</taxon>
        <taxon>Pseudomonadati</taxon>
        <taxon>Pseudomonadota</taxon>
        <taxon>Gammaproteobacteria</taxon>
        <taxon>Lysobacterales</taxon>
        <taxon>Lysobacteraceae</taxon>
        <taxon>Stenotrophomonas</taxon>
    </lineage>
</organism>
<sequence length="115" mass="12554">MSAEEKIKRYLFDKGDLHDCVVESFSWHPKARRFEVSILDVNAGFLGLPEYPGRQPATFVLAGVSALGIELEVLSERLVIFEILLSGTGKELSLDMGISPGGKISIAFAELSVVE</sequence>
<dbReference type="AlphaFoldDB" id="A0AAP5E920"/>
<protein>
    <submittedName>
        <fullName evidence="1">Uncharacterized protein</fullName>
    </submittedName>
</protein>
<reference evidence="1" key="1">
    <citation type="submission" date="2023-07" db="EMBL/GenBank/DDBJ databases">
        <title>Functional and genomic diversity of the sorghum phyllosphere microbiome.</title>
        <authorList>
            <person name="Shade A."/>
        </authorList>
    </citation>
    <scope>NUCLEOTIDE SEQUENCE</scope>
    <source>
        <strain evidence="1">SORGH_AS_0457</strain>
    </source>
</reference>